<name>A0ABX0GP28_9ACTN</name>
<comment type="caution">
    <text evidence="1">The sequence shown here is derived from an EMBL/GenBank/DDBJ whole genome shotgun (WGS) entry which is preliminary data.</text>
</comment>
<evidence type="ECO:0000313" key="1">
    <source>
        <dbReference type="EMBL" id="NHC12472.1"/>
    </source>
</evidence>
<keyword evidence="2" id="KW-1185">Reference proteome</keyword>
<sequence>MNTIPELVSALALLASSVALVPWVRSDGFAGSRRARPSARTRHGSLR</sequence>
<accession>A0ABX0GP28</accession>
<gene>
    <name evidence="1" type="ORF">G9H71_01570</name>
</gene>
<proteinExistence type="predicted"/>
<dbReference type="EMBL" id="JAANNP010000001">
    <property type="protein sequence ID" value="NHC12472.1"/>
    <property type="molecule type" value="Genomic_DNA"/>
</dbReference>
<evidence type="ECO:0000313" key="2">
    <source>
        <dbReference type="Proteomes" id="UP000800981"/>
    </source>
</evidence>
<reference evidence="1 2" key="1">
    <citation type="submission" date="2020-03" db="EMBL/GenBank/DDBJ databases">
        <title>Two novel Motilibacter sp.</title>
        <authorList>
            <person name="Liu S."/>
        </authorList>
    </citation>
    <scope>NUCLEOTIDE SEQUENCE [LARGE SCALE GENOMIC DNA]</scope>
    <source>
        <strain evidence="1 2">E257</strain>
    </source>
</reference>
<dbReference type="RefSeq" id="WP_166276795.1">
    <property type="nucleotide sequence ID" value="NZ_JAANNP010000001.1"/>
</dbReference>
<protein>
    <submittedName>
        <fullName evidence="1">Uncharacterized protein</fullName>
    </submittedName>
</protein>
<dbReference type="Proteomes" id="UP000800981">
    <property type="component" value="Unassembled WGS sequence"/>
</dbReference>
<organism evidence="1 2">
    <name type="scientific">Motilibacter deserti</name>
    <dbReference type="NCBI Taxonomy" id="2714956"/>
    <lineage>
        <taxon>Bacteria</taxon>
        <taxon>Bacillati</taxon>
        <taxon>Actinomycetota</taxon>
        <taxon>Actinomycetes</taxon>
        <taxon>Motilibacterales</taxon>
        <taxon>Motilibacteraceae</taxon>
        <taxon>Motilibacter</taxon>
    </lineage>
</organism>